<dbReference type="Pfam" id="PF04073">
    <property type="entry name" value="tRNA_edit"/>
    <property type="match status" value="1"/>
</dbReference>
<dbReference type="Proteomes" id="UP000199301">
    <property type="component" value="Unassembled WGS sequence"/>
</dbReference>
<evidence type="ECO:0000313" key="3">
    <source>
        <dbReference type="Proteomes" id="UP000199301"/>
    </source>
</evidence>
<dbReference type="InterPro" id="IPR007214">
    <property type="entry name" value="YbaK/aa-tRNA-synth-assoc-dom"/>
</dbReference>
<dbReference type="Gene3D" id="3.90.960.10">
    <property type="entry name" value="YbaK/aminoacyl-tRNA synthetase-associated domain"/>
    <property type="match status" value="1"/>
</dbReference>
<sequence>MQSETTVPPETMLPERSKQVARALRAAEVAGEIREMPGSTRTAADAATALGCETGAIASSLVFLSDEHPVLVLTSGRHRVDTDKLAESLEWPPLERAKPERVRQATGQSIGGVAPLGHPAALTTIVDSALADYPCVWAAGGTPRTLFPTTHDELVRITGGYSLPVAEE</sequence>
<proteinExistence type="predicted"/>
<dbReference type="PANTHER" id="PTHR30411">
    <property type="entry name" value="CYTOPLASMIC PROTEIN"/>
    <property type="match status" value="1"/>
</dbReference>
<evidence type="ECO:0000259" key="1">
    <source>
        <dbReference type="Pfam" id="PF04073"/>
    </source>
</evidence>
<gene>
    <name evidence="2" type="ORF">SAMN04489718_3022</name>
</gene>
<dbReference type="EMBL" id="FNKO01000002">
    <property type="protein sequence ID" value="SDQ99777.1"/>
    <property type="molecule type" value="Genomic_DNA"/>
</dbReference>
<evidence type="ECO:0000313" key="2">
    <source>
        <dbReference type="EMBL" id="SDQ99777.1"/>
    </source>
</evidence>
<dbReference type="AlphaFoldDB" id="A0A1H1FFX9"/>
<keyword evidence="3" id="KW-1185">Reference proteome</keyword>
<protein>
    <submittedName>
        <fullName evidence="2">Cys-tRNA(Pro) deacylase, prolyl-tRNA editing enzyme YbaK/EbsC</fullName>
    </submittedName>
</protein>
<dbReference type="GO" id="GO:0002161">
    <property type="term" value="F:aminoacyl-tRNA deacylase activity"/>
    <property type="evidence" value="ECO:0007669"/>
    <property type="project" value="InterPro"/>
</dbReference>
<name>A0A1H1FFX9_9ACTN</name>
<dbReference type="CDD" id="cd04333">
    <property type="entry name" value="ProX_deacylase"/>
    <property type="match status" value="1"/>
</dbReference>
<dbReference type="STRING" id="995062.SAMN04489718_3022"/>
<accession>A0A1H1FFX9</accession>
<dbReference type="PANTHER" id="PTHR30411:SF1">
    <property type="entry name" value="CYTOPLASMIC PROTEIN"/>
    <property type="match status" value="1"/>
</dbReference>
<organism evidence="2 3">
    <name type="scientific">Actinopolyspora saharensis</name>
    <dbReference type="NCBI Taxonomy" id="995062"/>
    <lineage>
        <taxon>Bacteria</taxon>
        <taxon>Bacillati</taxon>
        <taxon>Actinomycetota</taxon>
        <taxon>Actinomycetes</taxon>
        <taxon>Actinopolysporales</taxon>
        <taxon>Actinopolysporaceae</taxon>
        <taxon>Actinopolyspora</taxon>
    </lineage>
</organism>
<reference evidence="3" key="1">
    <citation type="submission" date="2016-10" db="EMBL/GenBank/DDBJ databases">
        <authorList>
            <person name="Varghese N."/>
            <person name="Submissions S."/>
        </authorList>
    </citation>
    <scope>NUCLEOTIDE SEQUENCE [LARGE SCALE GENOMIC DNA]</scope>
    <source>
        <strain evidence="3">DSM 45459</strain>
    </source>
</reference>
<dbReference type="SUPFAM" id="SSF55826">
    <property type="entry name" value="YbaK/ProRS associated domain"/>
    <property type="match status" value="1"/>
</dbReference>
<dbReference type="InterPro" id="IPR036754">
    <property type="entry name" value="YbaK/aa-tRNA-synt-asso_dom_sf"/>
</dbReference>
<feature type="domain" description="YbaK/aminoacyl-tRNA synthetase-associated" evidence="1">
    <location>
        <begin position="40"/>
        <end position="156"/>
    </location>
</feature>